<comment type="caution">
    <text evidence="7">The sequence shown here is derived from an EMBL/GenBank/DDBJ whole genome shotgun (WGS) entry which is preliminary data.</text>
</comment>
<keyword evidence="2" id="KW-0813">Transport</keyword>
<dbReference type="GO" id="GO:0016887">
    <property type="term" value="F:ATP hydrolysis activity"/>
    <property type="evidence" value="ECO:0007669"/>
    <property type="project" value="InterPro"/>
</dbReference>
<dbReference type="EMBL" id="AZMM01014055">
    <property type="protein sequence ID" value="ETJ31452.1"/>
    <property type="molecule type" value="Genomic_DNA"/>
</dbReference>
<feature type="non-terminal residue" evidence="7">
    <location>
        <position position="1"/>
    </location>
</feature>
<proteinExistence type="predicted"/>
<sequence length="89" mass="10455">SIFKELSDADLAAVEQAMKCTDVWKYRYRQIGELSGGERQRVWLSLSLAQEPNILLLDEPTTYLDSRHQIELMELVKRTQRERNIMVVM</sequence>
<name>W1XMI3_9ZZZZ</name>
<dbReference type="GO" id="GO:0006811">
    <property type="term" value="P:monoatomic ion transport"/>
    <property type="evidence" value="ECO:0007669"/>
    <property type="project" value="UniProtKB-KW"/>
</dbReference>
<keyword evidence="5" id="KW-0472">Membrane</keyword>
<dbReference type="GO" id="GO:0005524">
    <property type="term" value="F:ATP binding"/>
    <property type="evidence" value="ECO:0007669"/>
    <property type="project" value="InterPro"/>
</dbReference>
<feature type="domain" description="ABC transporter" evidence="6">
    <location>
        <begin position="12"/>
        <end position="62"/>
    </location>
</feature>
<dbReference type="SUPFAM" id="SSF52540">
    <property type="entry name" value="P-loop containing nucleoside triphosphate hydrolases"/>
    <property type="match status" value="1"/>
</dbReference>
<accession>W1XMI3</accession>
<dbReference type="PANTHER" id="PTHR42771">
    <property type="entry name" value="IRON(3+)-HYDROXAMATE IMPORT ATP-BINDING PROTEIN FHUC"/>
    <property type="match status" value="1"/>
</dbReference>
<evidence type="ECO:0000256" key="5">
    <source>
        <dbReference type="ARBA" id="ARBA00023136"/>
    </source>
</evidence>
<dbReference type="PANTHER" id="PTHR42771:SF2">
    <property type="entry name" value="IRON(3+)-HYDROXAMATE IMPORT ATP-BINDING PROTEIN FHUC"/>
    <property type="match status" value="1"/>
</dbReference>
<keyword evidence="4" id="KW-0406">Ion transport</keyword>
<organism evidence="7">
    <name type="scientific">human gut metagenome</name>
    <dbReference type="NCBI Taxonomy" id="408170"/>
    <lineage>
        <taxon>unclassified sequences</taxon>
        <taxon>metagenomes</taxon>
        <taxon>organismal metagenomes</taxon>
    </lineage>
</organism>
<reference evidence="7" key="1">
    <citation type="submission" date="2013-12" db="EMBL/GenBank/DDBJ databases">
        <title>A Varibaculum cambriense genome reconstructed from a premature infant gut community with otherwise low bacterial novelty that shifts toward anaerobic metabolism during the third week of life.</title>
        <authorList>
            <person name="Brown C.T."/>
            <person name="Sharon I."/>
            <person name="Thomas B.C."/>
            <person name="Castelle C.J."/>
            <person name="Morowitz M.J."/>
            <person name="Banfield J.F."/>
        </authorList>
    </citation>
    <scope>NUCLEOTIDE SEQUENCE</scope>
</reference>
<feature type="non-terminal residue" evidence="7">
    <location>
        <position position="89"/>
    </location>
</feature>
<evidence type="ECO:0000256" key="3">
    <source>
        <dbReference type="ARBA" id="ARBA00022475"/>
    </source>
</evidence>
<dbReference type="Gene3D" id="3.40.50.300">
    <property type="entry name" value="P-loop containing nucleotide triphosphate hydrolases"/>
    <property type="match status" value="1"/>
</dbReference>
<dbReference type="AlphaFoldDB" id="W1XMI3"/>
<evidence type="ECO:0000313" key="7">
    <source>
        <dbReference type="EMBL" id="ETJ31452.1"/>
    </source>
</evidence>
<dbReference type="InterPro" id="IPR027417">
    <property type="entry name" value="P-loop_NTPase"/>
</dbReference>
<gene>
    <name evidence="7" type="ORF">Q604_UNBC14055G0001</name>
</gene>
<evidence type="ECO:0000259" key="6">
    <source>
        <dbReference type="Pfam" id="PF00005"/>
    </source>
</evidence>
<dbReference type="InterPro" id="IPR051535">
    <property type="entry name" value="Siderophore_ABC-ATPase"/>
</dbReference>
<evidence type="ECO:0000256" key="1">
    <source>
        <dbReference type="ARBA" id="ARBA00004202"/>
    </source>
</evidence>
<keyword evidence="3" id="KW-1003">Cell membrane</keyword>
<dbReference type="GO" id="GO:0005886">
    <property type="term" value="C:plasma membrane"/>
    <property type="evidence" value="ECO:0007669"/>
    <property type="project" value="UniProtKB-SubCell"/>
</dbReference>
<protein>
    <submittedName>
        <fullName evidence="7">ABC transporter related protein</fullName>
    </submittedName>
</protein>
<dbReference type="Pfam" id="PF00005">
    <property type="entry name" value="ABC_tran"/>
    <property type="match status" value="1"/>
</dbReference>
<comment type="subcellular location">
    <subcellularLocation>
        <location evidence="1">Cell membrane</location>
        <topology evidence="1">Peripheral membrane protein</topology>
    </subcellularLocation>
</comment>
<evidence type="ECO:0000256" key="2">
    <source>
        <dbReference type="ARBA" id="ARBA00022448"/>
    </source>
</evidence>
<dbReference type="InterPro" id="IPR003439">
    <property type="entry name" value="ABC_transporter-like_ATP-bd"/>
</dbReference>
<evidence type="ECO:0000256" key="4">
    <source>
        <dbReference type="ARBA" id="ARBA00023065"/>
    </source>
</evidence>